<dbReference type="PANTHER" id="PTHR33055:SF3">
    <property type="entry name" value="PUTATIVE TRANSPOSASE FOR IS117-RELATED"/>
    <property type="match status" value="1"/>
</dbReference>
<accession>A0ABS3RHD1</accession>
<evidence type="ECO:0000259" key="1">
    <source>
        <dbReference type="Pfam" id="PF01548"/>
    </source>
</evidence>
<protein>
    <submittedName>
        <fullName evidence="3">IS110 family transposase</fullName>
    </submittedName>
</protein>
<dbReference type="InterPro" id="IPR047650">
    <property type="entry name" value="Transpos_IS110"/>
</dbReference>
<sequence>MNTTRRTSVKITCGIDWAENHHDVVLVDQNGTLVAKRRIAETVDGFNELLTMLAEAGDGAGESIPVAIETPRGLLVAALRATGRKVYSINPMAVARYRERYSFSGKKSDHADAMVLANILRTDAHVHRPLPADTELVRSIAVLARACQDATWRRTRASNEMRSLLREYYPAMLEIAAARKGNLTSAVVRAVLQLARYPAAAAKLTKTQIAAALRRAGRVRGVEELAAEIKEVLRRPQLRHAPMVEEAMGAQALRLLATLNIECDSVDELAEAALAGFQKHPDYEVITSFPGLGDLSGARVLAELGDDRDRFTNARCLKAYAGSAPVTRASGRSQLITHRRVKNDRLAGAGFTWAFAALRSSPGARAHYDRRRSTGDRHAAALRHLFNRFLGCLYHCLQTRQCYSESAAFGTQLEAAA</sequence>
<evidence type="ECO:0000313" key="4">
    <source>
        <dbReference type="Proteomes" id="UP000666915"/>
    </source>
</evidence>
<evidence type="ECO:0000259" key="2">
    <source>
        <dbReference type="Pfam" id="PF02371"/>
    </source>
</evidence>
<dbReference type="Proteomes" id="UP000666915">
    <property type="component" value="Unassembled WGS sequence"/>
</dbReference>
<dbReference type="Pfam" id="PF02371">
    <property type="entry name" value="Transposase_20"/>
    <property type="match status" value="1"/>
</dbReference>
<dbReference type="InterPro" id="IPR002525">
    <property type="entry name" value="Transp_IS110-like_N"/>
</dbReference>
<dbReference type="EMBL" id="JAGEOK010000058">
    <property type="protein sequence ID" value="MBO2445014.1"/>
    <property type="molecule type" value="Genomic_DNA"/>
</dbReference>
<dbReference type="NCBIfam" id="NF033542">
    <property type="entry name" value="transpos_IS110"/>
    <property type="match status" value="1"/>
</dbReference>
<dbReference type="Pfam" id="PF01548">
    <property type="entry name" value="DEDD_Tnp_IS110"/>
    <property type="match status" value="1"/>
</dbReference>
<gene>
    <name evidence="3" type="ORF">J4557_46680</name>
</gene>
<organism evidence="3 4">
    <name type="scientific">Actinomadura nitritigenes</name>
    <dbReference type="NCBI Taxonomy" id="134602"/>
    <lineage>
        <taxon>Bacteria</taxon>
        <taxon>Bacillati</taxon>
        <taxon>Actinomycetota</taxon>
        <taxon>Actinomycetes</taxon>
        <taxon>Streptosporangiales</taxon>
        <taxon>Thermomonosporaceae</taxon>
        <taxon>Actinomadura</taxon>
    </lineage>
</organism>
<comment type="caution">
    <text evidence="3">The sequence shown here is derived from an EMBL/GenBank/DDBJ whole genome shotgun (WGS) entry which is preliminary data.</text>
</comment>
<evidence type="ECO:0000313" key="3">
    <source>
        <dbReference type="EMBL" id="MBO2445014.1"/>
    </source>
</evidence>
<feature type="domain" description="Transposase IS116/IS110/IS902 C-terminal" evidence="2">
    <location>
        <begin position="284"/>
        <end position="368"/>
    </location>
</feature>
<feature type="domain" description="Transposase IS110-like N-terminal" evidence="1">
    <location>
        <begin position="13"/>
        <end position="170"/>
    </location>
</feature>
<proteinExistence type="predicted"/>
<dbReference type="PANTHER" id="PTHR33055">
    <property type="entry name" value="TRANSPOSASE FOR INSERTION SEQUENCE ELEMENT IS1111A"/>
    <property type="match status" value="1"/>
</dbReference>
<dbReference type="InterPro" id="IPR003346">
    <property type="entry name" value="Transposase_20"/>
</dbReference>
<keyword evidence="4" id="KW-1185">Reference proteome</keyword>
<reference evidence="3 4" key="1">
    <citation type="submission" date="2021-03" db="EMBL/GenBank/DDBJ databases">
        <authorList>
            <person name="Kanchanasin P."/>
            <person name="Saeng-In P."/>
            <person name="Phongsopitanun W."/>
            <person name="Yuki M."/>
            <person name="Kudo T."/>
            <person name="Ohkuma M."/>
            <person name="Tanasupawat S."/>
        </authorList>
    </citation>
    <scope>NUCLEOTIDE SEQUENCE [LARGE SCALE GENOMIC DNA]</scope>
    <source>
        <strain evidence="3 4">L46</strain>
    </source>
</reference>
<name>A0ABS3RHD1_9ACTN</name>